<reference evidence="2" key="1">
    <citation type="submission" date="2016-10" db="EMBL/GenBank/DDBJ databases">
        <authorList>
            <person name="Varghese N."/>
            <person name="Submissions S."/>
        </authorList>
    </citation>
    <scope>NUCLEOTIDE SEQUENCE [LARGE SCALE GENOMIC DNA]</scope>
    <source>
        <strain evidence="2">CGMCC 4.6856</strain>
    </source>
</reference>
<dbReference type="OrthoDB" id="4828114at2"/>
<name>A0A1H9AL58_9ACTN</name>
<evidence type="ECO:0000313" key="2">
    <source>
        <dbReference type="Proteomes" id="UP000198504"/>
    </source>
</evidence>
<gene>
    <name evidence="1" type="ORF">SAMN05421756_101645</name>
</gene>
<accession>A0A1H9AL58</accession>
<dbReference type="AlphaFoldDB" id="A0A1H9AL58"/>
<evidence type="ECO:0000313" key="1">
    <source>
        <dbReference type="EMBL" id="SEP77305.1"/>
    </source>
</evidence>
<organism evidence="1 2">
    <name type="scientific">Microlunatus flavus</name>
    <dbReference type="NCBI Taxonomy" id="1036181"/>
    <lineage>
        <taxon>Bacteria</taxon>
        <taxon>Bacillati</taxon>
        <taxon>Actinomycetota</taxon>
        <taxon>Actinomycetes</taxon>
        <taxon>Propionibacteriales</taxon>
        <taxon>Propionibacteriaceae</taxon>
        <taxon>Microlunatus</taxon>
    </lineage>
</organism>
<dbReference type="SUPFAM" id="SSF110849">
    <property type="entry name" value="ParB/Sulfiredoxin"/>
    <property type="match status" value="1"/>
</dbReference>
<keyword evidence="2" id="KW-1185">Reference proteome</keyword>
<sequence length="368" mass="39939">MSETLPTSAGRSGTVPLERLRLDPENPRIPETHRTTDTAELATLLEMGFEAYPVAQSIAELGFFNAEPLIVVPSQDEEGAWIVVEGNRRLTALVGLAYPKIRAEFATPDRWDRLAAKRTISPSALIPVVMHKSRATTHAEVARVHVVGKLPWRPFMQAKYIAARVAEGRTLQEVADLIGIPKSKAADLYRDQAVLAQASTIGLETSQVESAFSLLTVAMGSTKIRNHVGAPLGSQTVIGKDPIPVDKADELREVIRWVFGDEEHESLISDSRQISQLGNAVASEVGLEALRDGKTLEEAKQRIQEKGLDPLKALTLKLTAARSSLTAASSDVAEFGLDKEIRDLVDDIESLVGSIRSTLEDAGADAER</sequence>
<dbReference type="STRING" id="1036181.SAMN05421756_101645"/>
<protein>
    <submittedName>
        <fullName evidence="1">Uncharacterized protein</fullName>
    </submittedName>
</protein>
<dbReference type="EMBL" id="FOFA01000001">
    <property type="protein sequence ID" value="SEP77305.1"/>
    <property type="molecule type" value="Genomic_DNA"/>
</dbReference>
<dbReference type="RefSeq" id="WP_139209725.1">
    <property type="nucleotide sequence ID" value="NZ_FOFA01000001.1"/>
</dbReference>
<dbReference type="Proteomes" id="UP000198504">
    <property type="component" value="Unassembled WGS sequence"/>
</dbReference>
<dbReference type="InterPro" id="IPR036086">
    <property type="entry name" value="ParB/Sulfiredoxin_sf"/>
</dbReference>
<proteinExistence type="predicted"/>